<sequence>MEWMQVNMISTRSTMRNTQKGLCSYYSGNNSGCGNKSRAFVPVGNSMLKFLVTYETRNTYLKPKC</sequence>
<reference evidence="1" key="1">
    <citation type="submission" date="2015-10" db="EMBL/GenBank/DDBJ databases">
        <title>EvidentialGene: Evidence-directed Construction of Complete mRNA Transcriptomes without Genomes.</title>
        <authorList>
            <person name="Gilbert D.G."/>
        </authorList>
    </citation>
    <scope>NUCLEOTIDE SEQUENCE</scope>
</reference>
<dbReference type="EMBL" id="GDIQ01009896">
    <property type="protein sequence ID" value="JAN84841.1"/>
    <property type="molecule type" value="Transcribed_RNA"/>
</dbReference>
<protein>
    <submittedName>
        <fullName evidence="1">Uncharacterized protein</fullName>
    </submittedName>
</protein>
<proteinExistence type="predicted"/>
<name>A0A0P6IJT0_9CRUS</name>
<accession>A0A0P6IJT0</accession>
<dbReference type="AlphaFoldDB" id="A0A0P6IJT0"/>
<evidence type="ECO:0000313" key="1">
    <source>
        <dbReference type="EMBL" id="JAN84841.1"/>
    </source>
</evidence>
<organism evidence="1">
    <name type="scientific">Daphnia magna</name>
    <dbReference type="NCBI Taxonomy" id="35525"/>
    <lineage>
        <taxon>Eukaryota</taxon>
        <taxon>Metazoa</taxon>
        <taxon>Ecdysozoa</taxon>
        <taxon>Arthropoda</taxon>
        <taxon>Crustacea</taxon>
        <taxon>Branchiopoda</taxon>
        <taxon>Diplostraca</taxon>
        <taxon>Cladocera</taxon>
        <taxon>Anomopoda</taxon>
        <taxon>Daphniidae</taxon>
        <taxon>Daphnia</taxon>
    </lineage>
</organism>